<sequence length="116" mass="13107">MDTFSILLGLAGMIVGLFLWNRLVRYAISIWSASWKGNVPPDMTWEQIAKLMSVTRMCFAGWALIFGGACLYFSLHQSPNIHLAWFFGGMATTPIFIWRTTSTMLRRLKAQATPNS</sequence>
<keyword evidence="1" id="KW-0472">Membrane</keyword>
<gene>
    <name evidence="2" type="ORF">FNZ56_09575</name>
</gene>
<dbReference type="Proteomes" id="UP000315891">
    <property type="component" value="Chromosome"/>
</dbReference>
<feature type="transmembrane region" description="Helical" evidence="1">
    <location>
        <begin position="57"/>
        <end position="75"/>
    </location>
</feature>
<feature type="transmembrane region" description="Helical" evidence="1">
    <location>
        <begin position="81"/>
        <end position="98"/>
    </location>
</feature>
<reference evidence="2 3" key="1">
    <citation type="submission" date="2019-07" db="EMBL/GenBank/DDBJ databases">
        <title>Lysobacter weifangensis sp. nov., isolated from bensulfuron-methyl contaminated farmland soil.</title>
        <authorList>
            <person name="Zhao H."/>
        </authorList>
    </citation>
    <scope>NUCLEOTIDE SEQUENCE [LARGE SCALE GENOMIC DNA]</scope>
    <source>
        <strain evidence="2 3">CC-Bw-6</strain>
    </source>
</reference>
<evidence type="ECO:0000313" key="2">
    <source>
        <dbReference type="EMBL" id="QDQ74112.1"/>
    </source>
</evidence>
<feature type="transmembrane region" description="Helical" evidence="1">
    <location>
        <begin position="6"/>
        <end position="24"/>
    </location>
</feature>
<evidence type="ECO:0000313" key="3">
    <source>
        <dbReference type="Proteomes" id="UP000315891"/>
    </source>
</evidence>
<evidence type="ECO:0000256" key="1">
    <source>
        <dbReference type="SAM" id="Phobius"/>
    </source>
</evidence>
<dbReference type="AlphaFoldDB" id="A0A516V6G9"/>
<dbReference type="EMBL" id="CP041742">
    <property type="protein sequence ID" value="QDQ74112.1"/>
    <property type="molecule type" value="Genomic_DNA"/>
</dbReference>
<protein>
    <submittedName>
        <fullName evidence="2">Uncharacterized protein</fullName>
    </submittedName>
</protein>
<accession>A0A516V6G9</accession>
<keyword evidence="3" id="KW-1185">Reference proteome</keyword>
<keyword evidence="1" id="KW-0812">Transmembrane</keyword>
<organism evidence="2 3">
    <name type="scientific">Pseudoluteimonas lycopersici</name>
    <dbReference type="NCBI Taxonomy" id="1324796"/>
    <lineage>
        <taxon>Bacteria</taxon>
        <taxon>Pseudomonadati</taxon>
        <taxon>Pseudomonadota</taxon>
        <taxon>Gammaproteobacteria</taxon>
        <taxon>Lysobacterales</taxon>
        <taxon>Lysobacteraceae</taxon>
        <taxon>Pseudoluteimonas</taxon>
    </lineage>
</organism>
<dbReference type="OrthoDB" id="9957868at2"/>
<proteinExistence type="predicted"/>
<name>A0A516V6G9_9GAMM</name>
<keyword evidence="1" id="KW-1133">Transmembrane helix</keyword>
<dbReference type="RefSeq" id="WP_143879622.1">
    <property type="nucleotide sequence ID" value="NZ_BAABLZ010000001.1"/>
</dbReference>